<proteinExistence type="predicted"/>
<dbReference type="OrthoDB" id="2157530at2759"/>
<dbReference type="InterPro" id="IPR052895">
    <property type="entry name" value="HetReg/Transcr_Mod"/>
</dbReference>
<dbReference type="EMBL" id="KV745490">
    <property type="protein sequence ID" value="OCK74390.1"/>
    <property type="molecule type" value="Genomic_DNA"/>
</dbReference>
<evidence type="ECO:0000313" key="1">
    <source>
        <dbReference type="EMBL" id="OCK74390.1"/>
    </source>
</evidence>
<dbReference type="Proteomes" id="UP000250266">
    <property type="component" value="Unassembled WGS sequence"/>
</dbReference>
<gene>
    <name evidence="1" type="ORF">K432DRAFT_409900</name>
</gene>
<protein>
    <recommendedName>
        <fullName evidence="3">Heterokaryon incompatibility domain-containing protein</fullName>
    </recommendedName>
</protein>
<name>A0A8E2J9K3_9PEZI</name>
<evidence type="ECO:0008006" key="3">
    <source>
        <dbReference type="Google" id="ProtNLM"/>
    </source>
</evidence>
<organism evidence="1 2">
    <name type="scientific">Lepidopterella palustris CBS 459.81</name>
    <dbReference type="NCBI Taxonomy" id="1314670"/>
    <lineage>
        <taxon>Eukaryota</taxon>
        <taxon>Fungi</taxon>
        <taxon>Dikarya</taxon>
        <taxon>Ascomycota</taxon>
        <taxon>Pezizomycotina</taxon>
        <taxon>Dothideomycetes</taxon>
        <taxon>Pleosporomycetidae</taxon>
        <taxon>Mytilinidiales</taxon>
        <taxon>Argynnaceae</taxon>
        <taxon>Lepidopterella</taxon>
    </lineage>
</organism>
<accession>A0A8E2J9K3</accession>
<dbReference type="PANTHER" id="PTHR24148">
    <property type="entry name" value="ANKYRIN REPEAT DOMAIN-CONTAINING PROTEIN 39 HOMOLOG-RELATED"/>
    <property type="match status" value="1"/>
</dbReference>
<evidence type="ECO:0000313" key="2">
    <source>
        <dbReference type="Proteomes" id="UP000250266"/>
    </source>
</evidence>
<reference evidence="1 2" key="1">
    <citation type="journal article" date="2016" name="Nat. Commun.">
        <title>Ectomycorrhizal ecology is imprinted in the genome of the dominant symbiotic fungus Cenococcum geophilum.</title>
        <authorList>
            <consortium name="DOE Joint Genome Institute"/>
            <person name="Peter M."/>
            <person name="Kohler A."/>
            <person name="Ohm R.A."/>
            <person name="Kuo A."/>
            <person name="Krutzmann J."/>
            <person name="Morin E."/>
            <person name="Arend M."/>
            <person name="Barry K.W."/>
            <person name="Binder M."/>
            <person name="Choi C."/>
            <person name="Clum A."/>
            <person name="Copeland A."/>
            <person name="Grisel N."/>
            <person name="Haridas S."/>
            <person name="Kipfer T."/>
            <person name="LaButti K."/>
            <person name="Lindquist E."/>
            <person name="Lipzen A."/>
            <person name="Maire R."/>
            <person name="Meier B."/>
            <person name="Mihaltcheva S."/>
            <person name="Molinier V."/>
            <person name="Murat C."/>
            <person name="Poggeler S."/>
            <person name="Quandt C.A."/>
            <person name="Sperisen C."/>
            <person name="Tritt A."/>
            <person name="Tisserant E."/>
            <person name="Crous P.W."/>
            <person name="Henrissat B."/>
            <person name="Nehls U."/>
            <person name="Egli S."/>
            <person name="Spatafora J.W."/>
            <person name="Grigoriev I.V."/>
            <person name="Martin F.M."/>
        </authorList>
    </citation>
    <scope>NUCLEOTIDE SEQUENCE [LARGE SCALE GENOMIC DNA]</scope>
    <source>
        <strain evidence="1 2">CBS 459.81</strain>
    </source>
</reference>
<dbReference type="Pfam" id="PF26639">
    <property type="entry name" value="Het-6_barrel"/>
    <property type="match status" value="1"/>
</dbReference>
<dbReference type="AlphaFoldDB" id="A0A8E2J9K3"/>
<keyword evidence="2" id="KW-1185">Reference proteome</keyword>
<sequence length="217" mass="24386">MYSKLGPTRHIAVPNVRGFQVAAITIRSDRIARGVIPIEWLERAGWQDQDDLTRVPDRLWRTLVADRSPGGSNPPAWYPLACLHALQSATDINGDLFVSSIDEENRPELVTQFLDRVASVVWNRKFFLAHETSDRSKDRGKGPLLGLGPNDLEVGDLVCILLGCSVPVILRHRSNSTLMSYYEVIGECYLHGMMDGEAITSVDRGTFDQYCQWFPLK</sequence>
<dbReference type="PANTHER" id="PTHR24148:SF64">
    <property type="entry name" value="HETEROKARYON INCOMPATIBILITY DOMAIN-CONTAINING PROTEIN"/>
    <property type="match status" value="1"/>
</dbReference>